<keyword evidence="2" id="KW-0677">Repeat</keyword>
<dbReference type="OrthoDB" id="1394818at2759"/>
<feature type="region of interest" description="Disordered" evidence="4">
    <location>
        <begin position="282"/>
        <end position="368"/>
    </location>
</feature>
<feature type="compositionally biased region" description="Polar residues" evidence="4">
    <location>
        <begin position="721"/>
        <end position="735"/>
    </location>
</feature>
<dbReference type="PANTHER" id="PTHR48051:SF46">
    <property type="entry name" value="LEUCINE RICH REPEAT-CONTAINING DOMAIN PROTEIN"/>
    <property type="match status" value="1"/>
</dbReference>
<feature type="compositionally biased region" description="Basic and acidic residues" evidence="4">
    <location>
        <begin position="283"/>
        <end position="299"/>
    </location>
</feature>
<dbReference type="GO" id="GO:0005737">
    <property type="term" value="C:cytoplasm"/>
    <property type="evidence" value="ECO:0007669"/>
    <property type="project" value="TreeGrafter"/>
</dbReference>
<name>J4H2T2_9APHY</name>
<dbReference type="Proteomes" id="UP000006352">
    <property type="component" value="Unassembled WGS sequence"/>
</dbReference>
<evidence type="ECO:0000313" key="5">
    <source>
        <dbReference type="EMBL" id="CCM02069.1"/>
    </source>
</evidence>
<evidence type="ECO:0000256" key="3">
    <source>
        <dbReference type="SAM" id="Coils"/>
    </source>
</evidence>
<dbReference type="STRING" id="599839.J4H2T2"/>
<dbReference type="AlphaFoldDB" id="J4H2T2"/>
<dbReference type="Pfam" id="PF10428">
    <property type="entry name" value="SOG2"/>
    <property type="match status" value="1"/>
</dbReference>
<dbReference type="HOGENOM" id="CLU_006272_0_0_1"/>
<dbReference type="InParanoid" id="J4H2T2"/>
<gene>
    <name evidence="5" type="ORF">FIBRA_04145</name>
</gene>
<feature type="region of interest" description="Disordered" evidence="4">
    <location>
        <begin position="608"/>
        <end position="674"/>
    </location>
</feature>
<dbReference type="InterPro" id="IPR032675">
    <property type="entry name" value="LRR_dom_sf"/>
</dbReference>
<dbReference type="GeneID" id="24096980"/>
<evidence type="ECO:0000256" key="1">
    <source>
        <dbReference type="ARBA" id="ARBA00022614"/>
    </source>
</evidence>
<feature type="region of interest" description="Disordered" evidence="4">
    <location>
        <begin position="935"/>
        <end position="961"/>
    </location>
</feature>
<reference evidence="5 6" key="1">
    <citation type="journal article" date="2012" name="Appl. Environ. Microbiol.">
        <title>Short-read sequencing for genomic analysis of the brown rot fungus Fibroporia radiculosa.</title>
        <authorList>
            <person name="Tang J.D."/>
            <person name="Perkins A.D."/>
            <person name="Sonstegard T.S."/>
            <person name="Schroeder S.G."/>
            <person name="Burgess S.C."/>
            <person name="Diehl S.V."/>
        </authorList>
    </citation>
    <scope>NUCLEOTIDE SEQUENCE [LARGE SCALE GENOMIC DNA]</scope>
    <source>
        <strain evidence="5 6">TFFH 294</strain>
    </source>
</reference>
<evidence type="ECO:0000256" key="2">
    <source>
        <dbReference type="ARBA" id="ARBA00022737"/>
    </source>
</evidence>
<accession>J4H2T2</accession>
<feature type="compositionally biased region" description="Polar residues" evidence="4">
    <location>
        <begin position="612"/>
        <end position="633"/>
    </location>
</feature>
<dbReference type="EMBL" id="HE797062">
    <property type="protein sequence ID" value="CCM02069.1"/>
    <property type="molecule type" value="Genomic_DNA"/>
</dbReference>
<sequence length="1000" mass="109111">MFSTDVDGRDSSPSFRNGISSPFLSIALSREHIIEALSNSPDNGATLDLAHKGLTDVGESGAEQLATFGQEDDGDATVVRIALAYNRLTTLPMAFALISRLRYLVLRNNNFSVFPDVLTVMPSLEILDISRNKIQRFPREPGTLVNLKVFSIMRNKIQRLPAYLSRFRQLTLFKVDQNPIQWPPKSVLQYSGDPNDSQVMSEWISRVQQWLGDNLPSPYERKMSEDSLQSVSSCRDLPDVTTDLNLSSVPQSSPPQAGLQATALYHARSFSLESDASTYFQLERSRSSDEPNRSSRSDKPNFPLPLQFATVFPASNDTSPARSPDSYYPSDEVSGSEESQTTALELEPSHNSNDYLPHGAHRGSASSNLTVKNSFPDLQLAKLHLNTDRDEKIYAKRSASLVGSYGLSSSHHSPEDPPIPDPTLTHRPAPPMDKERHSYFRRLSALTPLDLAKKIPEDLLALVDAVRGILFGVSQIYETLQHYTVYAIDERLSAVLLKVLDPASVYISQLIGALDRFDSISRKALPPPPVCRTVIESCRDNVTVFGKAVGVLALQLKILATHDDVRYTRQMLLTLYGAMAEIAGSWQAIASRIEVVKPLLWEVRPPPPAKSYATQSQLSRTPGVNGIDSTRTPVSAPAGPSTFLPLDHPRPRPNISPNSPDHGKTRMTRRHAGSFSSKDVEIGKMLPSFIDVPSLTTVVLNGAPPPTPVPRMTRRVATPLGSASLNQTPLTTSTGLHYPDSTFPGSVYQSATSSESHSRQGSQSSLLASSSSVSLVSRLGQIEVPSSTNTLVDKEAISAMRAALDAAPAIWVMTSEILQEVKDIKEDLKHILNKAKEAADRLGQNIDAIQDGTPAADRKPLHDDARGFAKTVIQLSTAMKTHIAAHPLFSTLRTNMVKLTNATEEFIILLHVSSFSPAQTPRPYSPIVAHPSPLGLGDDGKLGTNLSRTRSALPSASSRLAPSGRELPYSALPHQTFFLPTAPLGPFRRDVADDSPVVTG</sequence>
<keyword evidence="6" id="KW-1185">Reference proteome</keyword>
<dbReference type="Gene3D" id="3.80.10.10">
    <property type="entry name" value="Ribonuclease Inhibitor"/>
    <property type="match status" value="1"/>
</dbReference>
<evidence type="ECO:0000256" key="4">
    <source>
        <dbReference type="SAM" id="MobiDB-lite"/>
    </source>
</evidence>
<dbReference type="InterPro" id="IPR019487">
    <property type="entry name" value="RAM_signalling_pathway_SOG2"/>
</dbReference>
<keyword evidence="1" id="KW-0433">Leucine-rich repeat</keyword>
<organism evidence="5 6">
    <name type="scientific">Fibroporia radiculosa</name>
    <dbReference type="NCBI Taxonomy" id="599839"/>
    <lineage>
        <taxon>Eukaryota</taxon>
        <taxon>Fungi</taxon>
        <taxon>Dikarya</taxon>
        <taxon>Basidiomycota</taxon>
        <taxon>Agaricomycotina</taxon>
        <taxon>Agaricomycetes</taxon>
        <taxon>Polyporales</taxon>
        <taxon>Fibroporiaceae</taxon>
        <taxon>Fibroporia</taxon>
    </lineage>
</organism>
<protein>
    <recommendedName>
        <fullName evidence="7">RAM signaling network component</fullName>
    </recommendedName>
</protein>
<dbReference type="SUPFAM" id="SSF52075">
    <property type="entry name" value="Outer arm dynein light chain 1"/>
    <property type="match status" value="1"/>
</dbReference>
<keyword evidence="3" id="KW-0175">Coiled coil</keyword>
<dbReference type="PANTHER" id="PTHR48051">
    <property type="match status" value="1"/>
</dbReference>
<feature type="region of interest" description="Disordered" evidence="4">
    <location>
        <begin position="720"/>
        <end position="741"/>
    </location>
</feature>
<proteinExistence type="predicted"/>
<evidence type="ECO:0000313" key="6">
    <source>
        <dbReference type="Proteomes" id="UP000006352"/>
    </source>
</evidence>
<dbReference type="InterPro" id="IPR050216">
    <property type="entry name" value="LRR_domain-containing"/>
</dbReference>
<feature type="compositionally biased region" description="Polar residues" evidence="4">
    <location>
        <begin position="336"/>
        <end position="354"/>
    </location>
</feature>
<feature type="coiled-coil region" evidence="3">
    <location>
        <begin position="818"/>
        <end position="852"/>
    </location>
</feature>
<feature type="compositionally biased region" description="Low complexity" evidence="4">
    <location>
        <begin position="946"/>
        <end position="961"/>
    </location>
</feature>
<feature type="region of interest" description="Disordered" evidence="4">
    <location>
        <begin position="405"/>
        <end position="433"/>
    </location>
</feature>
<evidence type="ECO:0008006" key="7">
    <source>
        <dbReference type="Google" id="ProtNLM"/>
    </source>
</evidence>
<dbReference type="RefSeq" id="XP_012181352.1">
    <property type="nucleotide sequence ID" value="XM_012325962.1"/>
</dbReference>